<keyword evidence="1" id="KW-1133">Transmembrane helix</keyword>
<dbReference type="AlphaFoldDB" id="A0AAV4H5W8"/>
<sequence length="110" mass="11840">MSSGVIRWGKPLVHSAGNNRPLAAALLDVLTIFIGPSSALVFHSFFFSLFLSLSVSSSQASCPQFSSNCALDVSCSQRKSPTSSLPSLYRSRLINEGNMRNLRGVRFGAD</sequence>
<organism evidence="2 3">
    <name type="scientific">Elysia marginata</name>
    <dbReference type="NCBI Taxonomy" id="1093978"/>
    <lineage>
        <taxon>Eukaryota</taxon>
        <taxon>Metazoa</taxon>
        <taxon>Spiralia</taxon>
        <taxon>Lophotrochozoa</taxon>
        <taxon>Mollusca</taxon>
        <taxon>Gastropoda</taxon>
        <taxon>Heterobranchia</taxon>
        <taxon>Euthyneura</taxon>
        <taxon>Panpulmonata</taxon>
        <taxon>Sacoglossa</taxon>
        <taxon>Placobranchoidea</taxon>
        <taxon>Plakobranchidae</taxon>
        <taxon>Elysia</taxon>
    </lineage>
</organism>
<name>A0AAV4H5W8_9GAST</name>
<reference evidence="2 3" key="1">
    <citation type="journal article" date="2021" name="Elife">
        <title>Chloroplast acquisition without the gene transfer in kleptoplastic sea slugs, Plakobranchus ocellatus.</title>
        <authorList>
            <person name="Maeda T."/>
            <person name="Takahashi S."/>
            <person name="Yoshida T."/>
            <person name="Shimamura S."/>
            <person name="Takaki Y."/>
            <person name="Nagai Y."/>
            <person name="Toyoda A."/>
            <person name="Suzuki Y."/>
            <person name="Arimoto A."/>
            <person name="Ishii H."/>
            <person name="Satoh N."/>
            <person name="Nishiyama T."/>
            <person name="Hasebe M."/>
            <person name="Maruyama T."/>
            <person name="Minagawa J."/>
            <person name="Obokata J."/>
            <person name="Shigenobu S."/>
        </authorList>
    </citation>
    <scope>NUCLEOTIDE SEQUENCE [LARGE SCALE GENOMIC DNA]</scope>
</reference>
<gene>
    <name evidence="2" type="ORF">ElyMa_000898200</name>
</gene>
<dbReference type="Proteomes" id="UP000762676">
    <property type="component" value="Unassembled WGS sequence"/>
</dbReference>
<proteinExistence type="predicted"/>
<accession>A0AAV4H5W8</accession>
<comment type="caution">
    <text evidence="2">The sequence shown here is derived from an EMBL/GenBank/DDBJ whole genome shotgun (WGS) entry which is preliminary data.</text>
</comment>
<keyword evidence="1" id="KW-0812">Transmembrane</keyword>
<keyword evidence="3" id="KW-1185">Reference proteome</keyword>
<feature type="transmembrane region" description="Helical" evidence="1">
    <location>
        <begin position="29"/>
        <end position="51"/>
    </location>
</feature>
<evidence type="ECO:0000313" key="2">
    <source>
        <dbReference type="EMBL" id="GFR93638.1"/>
    </source>
</evidence>
<keyword evidence="1" id="KW-0472">Membrane</keyword>
<evidence type="ECO:0008006" key="4">
    <source>
        <dbReference type="Google" id="ProtNLM"/>
    </source>
</evidence>
<evidence type="ECO:0000313" key="3">
    <source>
        <dbReference type="Proteomes" id="UP000762676"/>
    </source>
</evidence>
<evidence type="ECO:0000256" key="1">
    <source>
        <dbReference type="SAM" id="Phobius"/>
    </source>
</evidence>
<protein>
    <recommendedName>
        <fullName evidence="4">Secreted protein</fullName>
    </recommendedName>
</protein>
<dbReference type="EMBL" id="BMAT01001843">
    <property type="protein sequence ID" value="GFR93638.1"/>
    <property type="molecule type" value="Genomic_DNA"/>
</dbReference>